<sequence length="184" mass="20711">MEIGQSVMIKTPDIEGRGKIVHIAPGEIWPIQVELENPVDGYSMHRVAAAEVEPEESGGLYVAEVVHFKGGYRIGDRYLVGPAKDSEFFNVYLLNGKLIGTYKTMFLQKVDSKPSREVSETDNINIPEVAEKPNSEPENPQKRRVTITYTTKKEKPKKEKPKKKTFADAMEEEGQLTIFDLLEG</sequence>
<dbReference type="KEGG" id="vg:77850657"/>
<dbReference type="Proteomes" id="UP000326995">
    <property type="component" value="Segment"/>
</dbReference>
<keyword evidence="3" id="KW-1185">Reference proteome</keyword>
<evidence type="ECO:0000313" key="2">
    <source>
        <dbReference type="EMBL" id="QFR56333.1"/>
    </source>
</evidence>
<organism evidence="2 3">
    <name type="scientific">Bacillus phage 049ML001</name>
    <dbReference type="NCBI Taxonomy" id="2601660"/>
    <lineage>
        <taxon>Viruses</taxon>
        <taxon>Duplodnaviria</taxon>
        <taxon>Heunggongvirae</taxon>
        <taxon>Uroviricota</taxon>
        <taxon>Caudoviricetes</taxon>
        <taxon>Trautnerviridae</taxon>
        <taxon>Polsinellivirinae</taxon>
        <taxon>Rivavirus</taxon>
        <taxon>Rivavirus rv049ML001</taxon>
    </lineage>
</organism>
<reference evidence="2 3" key="1">
    <citation type="submission" date="2019-07" db="EMBL/GenBank/DDBJ databases">
        <authorList>
            <person name="Tomko B.E."/>
            <person name="Krukonis G.P."/>
            <person name="Delesalle V.A."/>
        </authorList>
    </citation>
    <scope>NUCLEOTIDE SEQUENCE [LARGE SCALE GENOMIC DNA]</scope>
</reference>
<evidence type="ECO:0000313" key="3">
    <source>
        <dbReference type="Proteomes" id="UP000326995"/>
    </source>
</evidence>
<dbReference type="EMBL" id="MN176227">
    <property type="protein sequence ID" value="QFR56333.1"/>
    <property type="molecule type" value="Genomic_DNA"/>
</dbReference>
<protein>
    <submittedName>
        <fullName evidence="2">Uncharacterized protein</fullName>
    </submittedName>
</protein>
<dbReference type="RefSeq" id="YP_010644431.1">
    <property type="nucleotide sequence ID" value="NC_070625.1"/>
</dbReference>
<name>A0A5P8PI08_9CAUD</name>
<gene>
    <name evidence="2" type="primary">30</name>
    <name evidence="2" type="ORF">049ML001_30</name>
</gene>
<feature type="region of interest" description="Disordered" evidence="1">
    <location>
        <begin position="111"/>
        <end position="169"/>
    </location>
</feature>
<dbReference type="GeneID" id="77850657"/>
<proteinExistence type="predicted"/>
<evidence type="ECO:0000256" key="1">
    <source>
        <dbReference type="SAM" id="MobiDB-lite"/>
    </source>
</evidence>
<accession>A0A5P8PI08</accession>
<feature type="compositionally biased region" description="Basic and acidic residues" evidence="1">
    <location>
        <begin position="129"/>
        <end position="141"/>
    </location>
</feature>